<keyword evidence="2 4" id="KW-1003">Cell membrane</keyword>
<comment type="pathway">
    <text evidence="1 4">Protein modification; protein glycosylation.</text>
</comment>
<dbReference type="EMBL" id="PZFQ01000001">
    <property type="protein sequence ID" value="PTI77687.1"/>
    <property type="molecule type" value="Genomic_DNA"/>
</dbReference>
<protein>
    <recommendedName>
        <fullName evidence="4">UDP-N-acetylglucosamine--peptide N-acetylglucosaminyltransferase stabilizing protein GtfB</fullName>
    </recommendedName>
    <alternativeName>
        <fullName evidence="4">Glycosyltransferase stabilizing protein GtfB</fullName>
    </alternativeName>
</protein>
<dbReference type="GO" id="GO:0017122">
    <property type="term" value="C:protein N-acetylglucosaminyltransferase complex"/>
    <property type="evidence" value="ECO:0007669"/>
    <property type="project" value="UniProtKB-UniRule"/>
</dbReference>
<dbReference type="AlphaFoldDB" id="A0A9Q6HRK3"/>
<dbReference type="GO" id="GO:0031647">
    <property type="term" value="P:regulation of protein stability"/>
    <property type="evidence" value="ECO:0007669"/>
    <property type="project" value="UniProtKB-UniRule"/>
</dbReference>
<comment type="caution">
    <text evidence="5">The sequence shown here is derived from an EMBL/GenBank/DDBJ whole genome shotgun (WGS) entry which is preliminary data.</text>
</comment>
<dbReference type="Proteomes" id="UP000241960">
    <property type="component" value="Unassembled WGS sequence"/>
</dbReference>
<evidence type="ECO:0000313" key="6">
    <source>
        <dbReference type="Proteomes" id="UP000241960"/>
    </source>
</evidence>
<proteinExistence type="inferred from homology"/>
<reference evidence="5 6" key="1">
    <citation type="journal article" date="2016" name="Front. Microbiol.">
        <title>Comprehensive Phylogenetic Analysis of Bovine Non-aureus Staphylococci Species Based on Whole-Genome Sequencing.</title>
        <authorList>
            <person name="Naushad S."/>
            <person name="Barkema H.W."/>
            <person name="Luby C."/>
            <person name="Condas L.A."/>
            <person name="Nobrega D.B."/>
            <person name="Carson D.A."/>
            <person name="De Buck J."/>
        </authorList>
    </citation>
    <scope>NUCLEOTIDE SEQUENCE [LARGE SCALE GENOMIC DNA]</scope>
    <source>
        <strain evidence="5 6">SNUC 1231</strain>
    </source>
</reference>
<organism evidence="5 6">
    <name type="scientific">Staphylococcus succinus</name>
    <dbReference type="NCBI Taxonomy" id="61015"/>
    <lineage>
        <taxon>Bacteria</taxon>
        <taxon>Bacillati</taxon>
        <taxon>Bacillota</taxon>
        <taxon>Bacilli</taxon>
        <taxon>Bacillales</taxon>
        <taxon>Staphylococcaceae</taxon>
        <taxon>Staphylococcus</taxon>
    </lineage>
</organism>
<sequence>MINLFERFDSKTQVLYKSLQLAGHQNYTIVIHDDGFLPDNITSPYQFFANNPTSANDKSMFFNGIEIPKYWEIEGNNDEAWIKDMGEIRGKIVYQKQYKSRIVNRVEWLDKNGKVRFIDYYTKNGIKFSQTVLDENGKVILKKYMNREGKEVIYENYITKDIVLEWQDKTYFFDSEVAFILFYLQALNIEMNQFVINSLSTPFAVLYNMNISGNDVLFWQEQSGGSIPGNMKLIFNADMARQFKIIVPEHAEHQTLTNSMQAFEKTCVFKSGYLYDYVKRNDYTQNALIMTNSDQLEHIESIVAAVPYVSFHIAALTDMSSKLLNLSQYNNVKLFPTVDEDTIQALYEKCDVYLDINEGKEIVDALRKALDYDMLIMGYESIAHNRTVTAIENLFTKEDEAQALIQALHKIYKRRKVFNQRLQFQKEHINEVSVQLFNHKLKV</sequence>
<comment type="subunit">
    <text evidence="4">Forms a heterotetramer with 2 subunits each of GtfA and GtfB. Part of the accessory SecA2/SecY2 protein translocation apparatus.</text>
</comment>
<accession>A0A9Q6HRK3</accession>
<dbReference type="NCBIfam" id="TIGR02919">
    <property type="entry name" value="accessory Sec system glycosylation chaperone GtfB"/>
    <property type="match status" value="1"/>
</dbReference>
<evidence type="ECO:0000256" key="4">
    <source>
        <dbReference type="HAMAP-Rule" id="MF_01473"/>
    </source>
</evidence>
<evidence type="ECO:0000256" key="3">
    <source>
        <dbReference type="ARBA" id="ARBA00023136"/>
    </source>
</evidence>
<keyword evidence="3 4" id="KW-0472">Membrane</keyword>
<dbReference type="RefSeq" id="WP_107544695.1">
    <property type="nucleotide sequence ID" value="NZ_JAMWUX010000003.1"/>
</dbReference>
<comment type="function">
    <text evidence="4">Required for polymorphic O-glycosylation of the serine-rich repeat protein in this bacteria. A stabilizing protein that is part of the accessory SecA2/SecY2 system specifically required to export serine-rich repeat cell wall proteins usually encoded upstream in the same operon. The GtfA-GtfB complex adds GlcNAc from UDP-GlcNAc to the substrate protein, attaching the first sugar residue. Stabilizes the glycosylation activity of GtfA. Has no N-acetylglucosaminyl transferase activity on its own.</text>
</comment>
<evidence type="ECO:0000256" key="2">
    <source>
        <dbReference type="ARBA" id="ARBA00022475"/>
    </source>
</evidence>
<gene>
    <name evidence="4 5" type="primary">gtfB</name>
    <name evidence="5" type="ORF">BU058_00320</name>
</gene>
<comment type="similarity">
    <text evidence="4">Belongs to the GtfB family.</text>
</comment>
<dbReference type="HAMAP" id="MF_01473">
    <property type="entry name" value="GtfB"/>
    <property type="match status" value="1"/>
</dbReference>
<evidence type="ECO:0000313" key="5">
    <source>
        <dbReference type="EMBL" id="PTI77687.1"/>
    </source>
</evidence>
<name>A0A9Q6HRK3_9STAP</name>
<dbReference type="InterPro" id="IPR014268">
    <property type="entry name" value="GtfB"/>
</dbReference>
<evidence type="ECO:0000256" key="1">
    <source>
        <dbReference type="ARBA" id="ARBA00004922"/>
    </source>
</evidence>
<dbReference type="GO" id="GO:0005886">
    <property type="term" value="C:plasma membrane"/>
    <property type="evidence" value="ECO:0007669"/>
    <property type="project" value="UniProtKB-SubCell"/>
</dbReference>
<comment type="subcellular location">
    <subcellularLocation>
        <location evidence="4">Cell membrane</location>
        <topology evidence="4">Peripheral membrane protein</topology>
    </subcellularLocation>
</comment>